<organism evidence="3 4">
    <name type="scientific">Gryllotalpicola protaetiae</name>
    <dbReference type="NCBI Taxonomy" id="2419771"/>
    <lineage>
        <taxon>Bacteria</taxon>
        <taxon>Bacillati</taxon>
        <taxon>Actinomycetota</taxon>
        <taxon>Actinomycetes</taxon>
        <taxon>Micrococcales</taxon>
        <taxon>Microbacteriaceae</taxon>
        <taxon>Gryllotalpicola</taxon>
    </lineage>
</organism>
<dbReference type="GO" id="GO:0016491">
    <property type="term" value="F:oxidoreductase activity"/>
    <property type="evidence" value="ECO:0007669"/>
    <property type="project" value="InterPro"/>
</dbReference>
<comment type="similarity">
    <text evidence="1">Belongs to the F420H(2)-dependent quinone reductase family.</text>
</comment>
<proteinExistence type="inferred from homology"/>
<dbReference type="GO" id="GO:0070967">
    <property type="term" value="F:coenzyme F420 binding"/>
    <property type="evidence" value="ECO:0007669"/>
    <property type="project" value="TreeGrafter"/>
</dbReference>
<dbReference type="Pfam" id="PF04075">
    <property type="entry name" value="F420H2_quin_red"/>
    <property type="match status" value="1"/>
</dbReference>
<accession>A0A387C052</accession>
<dbReference type="RefSeq" id="WP_120789473.1">
    <property type="nucleotide sequence ID" value="NZ_CP032624.1"/>
</dbReference>
<evidence type="ECO:0000313" key="3">
    <source>
        <dbReference type="EMBL" id="AYG03941.1"/>
    </source>
</evidence>
<dbReference type="EMBL" id="CP032624">
    <property type="protein sequence ID" value="AYG03941.1"/>
    <property type="molecule type" value="Genomic_DNA"/>
</dbReference>
<keyword evidence="4" id="KW-1185">Reference proteome</keyword>
<dbReference type="Proteomes" id="UP000275069">
    <property type="component" value="Chromosome"/>
</dbReference>
<dbReference type="InterPro" id="IPR012349">
    <property type="entry name" value="Split_barrel_FMN-bd"/>
</dbReference>
<sequence>MTDTVDIAAGAALLDGDYEASPDPRIRDQVAGYEASGGTEHNTLEDRPVVILTTVGAKSLKVRKNPLMRMFEGDVYVVVASAGGAPAHPQWYRNLTAHPVVRLQDGATTQLRVAREVHGDEKAHWWEVAESFWLHFPEYRERTDGIREIPVVVLEPIAS</sequence>
<dbReference type="OrthoDB" id="8225825at2"/>
<dbReference type="PANTHER" id="PTHR39428">
    <property type="entry name" value="F420H(2)-DEPENDENT QUINONE REDUCTASE RV1261C"/>
    <property type="match status" value="1"/>
</dbReference>
<gene>
    <name evidence="3" type="ORF">D7I44_10610</name>
</gene>
<dbReference type="PANTHER" id="PTHR39428:SF3">
    <property type="entry name" value="DEAZAFLAVIN-DEPENDENT NITROREDUCTASE"/>
    <property type="match status" value="1"/>
</dbReference>
<name>A0A387C052_9MICO</name>
<dbReference type="KEGG" id="gry:D7I44_10610"/>
<reference evidence="3 4" key="1">
    <citation type="submission" date="2018-09" db="EMBL/GenBank/DDBJ databases">
        <title>Genome sequencing of strain 2DFW10M-5.</title>
        <authorList>
            <person name="Heo J."/>
            <person name="Kim S.-J."/>
            <person name="Kwon S.-W."/>
        </authorList>
    </citation>
    <scope>NUCLEOTIDE SEQUENCE [LARGE SCALE GENOMIC DNA]</scope>
    <source>
        <strain evidence="3 4">2DFW10M-5</strain>
    </source>
</reference>
<dbReference type="Gene3D" id="2.30.110.10">
    <property type="entry name" value="Electron Transport, Fmn-binding Protein, Chain A"/>
    <property type="match status" value="1"/>
</dbReference>
<comment type="catalytic activity">
    <reaction evidence="2">
        <text>oxidized coenzyme F420-(gamma-L-Glu)(n) + a quinol + H(+) = reduced coenzyme F420-(gamma-L-Glu)(n) + a quinone</text>
        <dbReference type="Rhea" id="RHEA:39663"/>
        <dbReference type="Rhea" id="RHEA-COMP:12939"/>
        <dbReference type="Rhea" id="RHEA-COMP:14378"/>
        <dbReference type="ChEBI" id="CHEBI:15378"/>
        <dbReference type="ChEBI" id="CHEBI:24646"/>
        <dbReference type="ChEBI" id="CHEBI:132124"/>
        <dbReference type="ChEBI" id="CHEBI:133980"/>
        <dbReference type="ChEBI" id="CHEBI:139511"/>
    </reaction>
</comment>
<evidence type="ECO:0000313" key="4">
    <source>
        <dbReference type="Proteomes" id="UP000275069"/>
    </source>
</evidence>
<evidence type="ECO:0000256" key="2">
    <source>
        <dbReference type="ARBA" id="ARBA00049106"/>
    </source>
</evidence>
<protein>
    <submittedName>
        <fullName evidence="3">Nitroreductase family deazaflavin-dependent oxidoreductase</fullName>
    </submittedName>
</protein>
<evidence type="ECO:0000256" key="1">
    <source>
        <dbReference type="ARBA" id="ARBA00008710"/>
    </source>
</evidence>
<dbReference type="InterPro" id="IPR004378">
    <property type="entry name" value="F420H2_quin_Rdtase"/>
</dbReference>
<dbReference type="NCBIfam" id="TIGR00026">
    <property type="entry name" value="hi_GC_TIGR00026"/>
    <property type="match status" value="1"/>
</dbReference>
<dbReference type="AlphaFoldDB" id="A0A387C052"/>
<dbReference type="GO" id="GO:0005886">
    <property type="term" value="C:plasma membrane"/>
    <property type="evidence" value="ECO:0007669"/>
    <property type="project" value="TreeGrafter"/>
</dbReference>